<dbReference type="AlphaFoldDB" id="A0A0G4EIP6"/>
<dbReference type="InParanoid" id="A0A0G4EIP6"/>
<evidence type="ECO:0000313" key="1">
    <source>
        <dbReference type="EMBL" id="CEL95885.1"/>
    </source>
</evidence>
<dbReference type="VEuPathDB" id="CryptoDB:Vbra_1151"/>
<keyword evidence="2" id="KW-1185">Reference proteome</keyword>
<protein>
    <submittedName>
        <fullName evidence="1">Uncharacterized protein</fullName>
    </submittedName>
</protein>
<name>A0A0G4EIP6_VITBC</name>
<dbReference type="PhylomeDB" id="A0A0G4EIP6"/>
<proteinExistence type="predicted"/>
<dbReference type="EMBL" id="CDMY01000240">
    <property type="protein sequence ID" value="CEL95885.1"/>
    <property type="molecule type" value="Genomic_DNA"/>
</dbReference>
<evidence type="ECO:0000313" key="2">
    <source>
        <dbReference type="Proteomes" id="UP000041254"/>
    </source>
</evidence>
<gene>
    <name evidence="1" type="ORF">Vbra_1151</name>
</gene>
<reference evidence="1 2" key="1">
    <citation type="submission" date="2014-11" db="EMBL/GenBank/DDBJ databases">
        <authorList>
            <person name="Zhu J."/>
            <person name="Qi W."/>
            <person name="Song R."/>
        </authorList>
    </citation>
    <scope>NUCLEOTIDE SEQUENCE [LARGE SCALE GENOMIC DNA]</scope>
</reference>
<organism evidence="1 2">
    <name type="scientific">Vitrella brassicaformis (strain CCMP3155)</name>
    <dbReference type="NCBI Taxonomy" id="1169540"/>
    <lineage>
        <taxon>Eukaryota</taxon>
        <taxon>Sar</taxon>
        <taxon>Alveolata</taxon>
        <taxon>Colpodellida</taxon>
        <taxon>Vitrellaceae</taxon>
        <taxon>Vitrella</taxon>
    </lineage>
</organism>
<sequence length="114" mass="12161">MQAVCVMFAPLPFADSSESEEDETPLLTTSLLLTALLTFGVCCLKSGSQPCVYLGAVPVADSGVMQALDEVERHLKAIPWTKCCGRGHACALTWGGMTLVRRMGVMTLQLSCHG</sequence>
<dbReference type="Proteomes" id="UP000041254">
    <property type="component" value="Unassembled WGS sequence"/>
</dbReference>
<accession>A0A0G4EIP6</accession>